<feature type="region of interest" description="Disordered" evidence="1">
    <location>
        <begin position="960"/>
        <end position="1033"/>
    </location>
</feature>
<name>A0A517NIM4_9BACT</name>
<dbReference type="SUPFAM" id="SSF48452">
    <property type="entry name" value="TPR-like"/>
    <property type="match status" value="1"/>
</dbReference>
<dbReference type="EMBL" id="CP036525">
    <property type="protein sequence ID" value="QDT06985.1"/>
    <property type="molecule type" value="Genomic_DNA"/>
</dbReference>
<evidence type="ECO:0000313" key="3">
    <source>
        <dbReference type="EMBL" id="QDT06985.1"/>
    </source>
</evidence>
<evidence type="ECO:0000259" key="2">
    <source>
        <dbReference type="Pfam" id="PF12770"/>
    </source>
</evidence>
<evidence type="ECO:0000313" key="4">
    <source>
        <dbReference type="Proteomes" id="UP000318538"/>
    </source>
</evidence>
<dbReference type="Pfam" id="PF12770">
    <property type="entry name" value="CHAT"/>
    <property type="match status" value="1"/>
</dbReference>
<keyword evidence="4" id="KW-1185">Reference proteome</keyword>
<accession>A0A517NIM4</accession>
<organism evidence="3 4">
    <name type="scientific">Rubripirellula lacrimiformis</name>
    <dbReference type="NCBI Taxonomy" id="1930273"/>
    <lineage>
        <taxon>Bacteria</taxon>
        <taxon>Pseudomonadati</taxon>
        <taxon>Planctomycetota</taxon>
        <taxon>Planctomycetia</taxon>
        <taxon>Pirellulales</taxon>
        <taxon>Pirellulaceae</taxon>
        <taxon>Rubripirellula</taxon>
    </lineage>
</organism>
<reference evidence="3 4" key="1">
    <citation type="submission" date="2019-02" db="EMBL/GenBank/DDBJ databases">
        <title>Deep-cultivation of Planctomycetes and their phenomic and genomic characterization uncovers novel biology.</title>
        <authorList>
            <person name="Wiegand S."/>
            <person name="Jogler M."/>
            <person name="Boedeker C."/>
            <person name="Pinto D."/>
            <person name="Vollmers J."/>
            <person name="Rivas-Marin E."/>
            <person name="Kohn T."/>
            <person name="Peeters S.H."/>
            <person name="Heuer A."/>
            <person name="Rast P."/>
            <person name="Oberbeckmann S."/>
            <person name="Bunk B."/>
            <person name="Jeske O."/>
            <person name="Meyerdierks A."/>
            <person name="Storesund J.E."/>
            <person name="Kallscheuer N."/>
            <person name="Luecker S."/>
            <person name="Lage O.M."/>
            <person name="Pohl T."/>
            <person name="Merkel B.J."/>
            <person name="Hornburger P."/>
            <person name="Mueller R.-W."/>
            <person name="Bruemmer F."/>
            <person name="Labrenz M."/>
            <person name="Spormann A.M."/>
            <person name="Op den Camp H."/>
            <person name="Overmann J."/>
            <person name="Amann R."/>
            <person name="Jetten M.S.M."/>
            <person name="Mascher T."/>
            <person name="Medema M.H."/>
            <person name="Devos D.P."/>
            <person name="Kaster A.-K."/>
            <person name="Ovreas L."/>
            <person name="Rohde M."/>
            <person name="Galperin M.Y."/>
            <person name="Jogler C."/>
        </authorList>
    </citation>
    <scope>NUCLEOTIDE SEQUENCE [LARGE SCALE GENOMIC DNA]</scope>
    <source>
        <strain evidence="3 4">K22_7</strain>
    </source>
</reference>
<dbReference type="AlphaFoldDB" id="A0A517NIM4"/>
<dbReference type="InterPro" id="IPR024983">
    <property type="entry name" value="CHAT_dom"/>
</dbReference>
<protein>
    <submittedName>
        <fullName evidence="3">CHAT domain protein</fullName>
    </submittedName>
</protein>
<feature type="compositionally biased region" description="Polar residues" evidence="1">
    <location>
        <begin position="969"/>
        <end position="982"/>
    </location>
</feature>
<feature type="compositionally biased region" description="Low complexity" evidence="1">
    <location>
        <begin position="986"/>
        <end position="1027"/>
    </location>
</feature>
<feature type="domain" description="CHAT" evidence="2">
    <location>
        <begin position="689"/>
        <end position="955"/>
    </location>
</feature>
<dbReference type="KEGG" id="rlc:K227x_54090"/>
<dbReference type="Proteomes" id="UP000318538">
    <property type="component" value="Chromosome"/>
</dbReference>
<evidence type="ECO:0000256" key="1">
    <source>
        <dbReference type="SAM" id="MobiDB-lite"/>
    </source>
</evidence>
<dbReference type="InterPro" id="IPR011990">
    <property type="entry name" value="TPR-like_helical_dom_sf"/>
</dbReference>
<gene>
    <name evidence="3" type="ORF">K227x_54090</name>
</gene>
<proteinExistence type="predicted"/>
<sequence>MMSTPDTARGQGGGLGNFGALGGVELTGQYPPQSYYLALQVYRSGDLPNAVDAFEAALRGSRRDVNGRMIDAIPALAMLGECYWHLGNVPASRDYTDQVFNIAIRYHGWIGRVDWGTSVQANVQRTKPNWLWPEAAAVNLIPTSQRIMFTSGKQLTEADLVAGGRIEELNLRPMDIVEIMRGVAVASHRRRIIMGPLADDDAVAATLVDAIKFPRDLNIPVARSLIGSMRTAGYFAKHNEKSVLSEANRSAVVGGVHPLSAIALQCQASTMAASSQPDAVIAIAANVANAAAVTEQPEWIGEAMQLAAGCASADRAAGVAKMATVAAGALSRQSRLGTLHCLIAAADAAVTAGSIDDASGLLSQASGLLSRRDVIQPRLEAYGAYVAARIAAARGASFGGNQSGDLELSLAKIESFALNHRDRKQILISMPRIYQLGLIRQAIGNSVGGTTGSQWLEAYSDEPTIDVWRRDAVDALAGVIVDRSASHQARINLAAVGGYAEELLLACDSMLAARFVDRLPIGGRIARARAIAGNDDLDQAADVAEIRAAAGPLMAELRAGALIGGDPNPQMVETLESKALSVALSRVRLPQMVVPQLDAKLPIAKLPPRTGLVTFTSVGNRLYGTLSGDGETVMWNVAGSSRLSGEIGRLLMGIGVGKSRGKRLPEDDAWKKAALSIRDRLFPDNTLVTADRFDHLILVLDGPLWYLPMELFPSEAEDSPMWADTFQIRYAPTPGMGMKPSAMPPSSRVVGITSDKFFAPRDKDLNESIFESVIESAAESIRLPESLSVPTALLGERVGHLVVASANPANLKAPLAMSLASYDSSSPYSTTAAWLRFPLAAPRSVVLFGMRTSVDVGKMGTGDEIFMTLCGLHAAGVRSVLLSRWAVGGESSAALLREFLQELPFTGMNHAWGRSRELLRQRELDPTGEPLLMQAEHDREGVTGDQPLFWSGYLISSPPMPKAAEAPTAPSTENQPAGNQRVGNGAAEMPAADAAIPDAAIPDAAMPDAAIPDAAAMEDPAAPVAEAIQPDAP</sequence>